<dbReference type="RefSeq" id="WP_134489735.1">
    <property type="nucleotide sequence ID" value="NZ_LR536450.1"/>
</dbReference>
<reference evidence="2 3" key="1">
    <citation type="submission" date="2019-03" db="EMBL/GenBank/DDBJ databases">
        <authorList>
            <person name="Kox A.R. M."/>
        </authorList>
    </citation>
    <scope>NUCLEOTIDE SEQUENCE [LARGE SCALE GENOMIC DNA]</scope>
    <source>
        <strain evidence="2">MTUNDRAET4 annotated genome</strain>
    </source>
</reference>
<dbReference type="KEGG" id="mtun:MTUNDRAET4_2504"/>
<dbReference type="PIRSF" id="PIRSF029287">
    <property type="entry name" value="UCP029287"/>
    <property type="match status" value="1"/>
</dbReference>
<sequence>MRCGLYGKLPCKRDFIAISTPRAFLRVWEPSLEAGLKEGREQGATGDWTAIFNSAPIWRFWLGPALCGEAFTGAFMPSVDALGRMFPLTLAGAASGTDALEPPDVAPRDQWFAEVEDLLLDALDPDAAFETLVERLAALGAEREQPHENALARLFAAMRREQPALPAETATFWWTVGGADCPPLALMREAMPTPATFADMMSRRQSHLQDAEKENRPQAIVQSG</sequence>
<evidence type="ECO:0000256" key="1">
    <source>
        <dbReference type="SAM" id="MobiDB-lite"/>
    </source>
</evidence>
<feature type="compositionally biased region" description="Basic and acidic residues" evidence="1">
    <location>
        <begin position="207"/>
        <end position="216"/>
    </location>
</feature>
<name>A0A4U8Z246_METTU</name>
<proteinExistence type="predicted"/>
<dbReference type="AlphaFoldDB" id="A0A4U8Z246"/>
<dbReference type="NCBIfam" id="TIGR03373">
    <property type="entry name" value="VI_minor_4"/>
    <property type="match status" value="1"/>
</dbReference>
<dbReference type="EMBL" id="LR536450">
    <property type="protein sequence ID" value="VFU09391.1"/>
    <property type="molecule type" value="Genomic_DNA"/>
</dbReference>
<organism evidence="2 3">
    <name type="scientific">Methylocella tundrae</name>
    <dbReference type="NCBI Taxonomy" id="227605"/>
    <lineage>
        <taxon>Bacteria</taxon>
        <taxon>Pseudomonadati</taxon>
        <taxon>Pseudomonadota</taxon>
        <taxon>Alphaproteobacteria</taxon>
        <taxon>Hyphomicrobiales</taxon>
        <taxon>Beijerinckiaceae</taxon>
        <taxon>Methylocella</taxon>
    </lineage>
</organism>
<dbReference type="Gene3D" id="3.40.1730.10">
    <property type="entry name" value="pa0076 domain"/>
    <property type="match status" value="1"/>
</dbReference>
<dbReference type="InterPro" id="IPR038225">
    <property type="entry name" value="TagF_sf"/>
</dbReference>
<feature type="region of interest" description="Disordered" evidence="1">
    <location>
        <begin position="204"/>
        <end position="224"/>
    </location>
</feature>
<gene>
    <name evidence="2" type="ORF">MTUNDRAET4_2504</name>
</gene>
<dbReference type="Pfam" id="PF09867">
    <property type="entry name" value="TagF_N"/>
    <property type="match status" value="1"/>
</dbReference>
<dbReference type="InterPro" id="IPR017748">
    <property type="entry name" value="TagF"/>
</dbReference>
<protein>
    <submittedName>
        <fullName evidence="2">Type VI secretion system-associated protein TagF</fullName>
    </submittedName>
</protein>
<dbReference type="OrthoDB" id="9801841at2"/>
<evidence type="ECO:0000313" key="2">
    <source>
        <dbReference type="EMBL" id="VFU09391.1"/>
    </source>
</evidence>
<dbReference type="Proteomes" id="UP000294360">
    <property type="component" value="Chromosome"/>
</dbReference>
<evidence type="ECO:0000313" key="3">
    <source>
        <dbReference type="Proteomes" id="UP000294360"/>
    </source>
</evidence>
<accession>A0A4U8Z246</accession>